<name>A0A0D0A864_9AGAM</name>
<proteinExistence type="predicted"/>
<gene>
    <name evidence="2" type="ORF">CY34DRAFT_63186</name>
</gene>
<evidence type="ECO:0000313" key="3">
    <source>
        <dbReference type="Proteomes" id="UP000054485"/>
    </source>
</evidence>
<dbReference type="EMBL" id="KN835772">
    <property type="protein sequence ID" value="KIK34324.1"/>
    <property type="molecule type" value="Genomic_DNA"/>
</dbReference>
<reference evidence="3" key="2">
    <citation type="submission" date="2015-01" db="EMBL/GenBank/DDBJ databases">
        <title>Evolutionary Origins and Diversification of the Mycorrhizal Mutualists.</title>
        <authorList>
            <consortium name="DOE Joint Genome Institute"/>
            <consortium name="Mycorrhizal Genomics Consortium"/>
            <person name="Kohler A."/>
            <person name="Kuo A."/>
            <person name="Nagy L.G."/>
            <person name="Floudas D."/>
            <person name="Copeland A."/>
            <person name="Barry K.W."/>
            <person name="Cichocki N."/>
            <person name="Veneault-Fourrey C."/>
            <person name="LaButti K."/>
            <person name="Lindquist E.A."/>
            <person name="Lipzen A."/>
            <person name="Lundell T."/>
            <person name="Morin E."/>
            <person name="Murat C."/>
            <person name="Riley R."/>
            <person name="Ohm R."/>
            <person name="Sun H."/>
            <person name="Tunlid A."/>
            <person name="Henrissat B."/>
            <person name="Grigoriev I.V."/>
            <person name="Hibbett D.S."/>
            <person name="Martin F."/>
        </authorList>
    </citation>
    <scope>NUCLEOTIDE SEQUENCE [LARGE SCALE GENOMIC DNA]</scope>
    <source>
        <strain evidence="3">UH-Slu-Lm8-n1</strain>
    </source>
</reference>
<evidence type="ECO:0000313" key="2">
    <source>
        <dbReference type="EMBL" id="KIK34324.1"/>
    </source>
</evidence>
<dbReference type="HOGENOM" id="CLU_2326489_0_0_1"/>
<dbReference type="AlphaFoldDB" id="A0A0D0A864"/>
<keyword evidence="3" id="KW-1185">Reference proteome</keyword>
<protein>
    <submittedName>
        <fullName evidence="2">Uncharacterized protein</fullName>
    </submittedName>
</protein>
<organism evidence="2 3">
    <name type="scientific">Suillus luteus UH-Slu-Lm8-n1</name>
    <dbReference type="NCBI Taxonomy" id="930992"/>
    <lineage>
        <taxon>Eukaryota</taxon>
        <taxon>Fungi</taxon>
        <taxon>Dikarya</taxon>
        <taxon>Basidiomycota</taxon>
        <taxon>Agaricomycotina</taxon>
        <taxon>Agaricomycetes</taxon>
        <taxon>Agaricomycetidae</taxon>
        <taxon>Boletales</taxon>
        <taxon>Suillineae</taxon>
        <taxon>Suillaceae</taxon>
        <taxon>Suillus</taxon>
    </lineage>
</organism>
<feature type="non-terminal residue" evidence="2">
    <location>
        <position position="1"/>
    </location>
</feature>
<dbReference type="InParanoid" id="A0A0D0A864"/>
<feature type="compositionally biased region" description="Low complexity" evidence="1">
    <location>
        <begin position="37"/>
        <end position="48"/>
    </location>
</feature>
<accession>A0A0D0A864</accession>
<reference evidence="2 3" key="1">
    <citation type="submission" date="2014-04" db="EMBL/GenBank/DDBJ databases">
        <authorList>
            <consortium name="DOE Joint Genome Institute"/>
            <person name="Kuo A."/>
            <person name="Ruytinx J."/>
            <person name="Rineau F."/>
            <person name="Colpaert J."/>
            <person name="Kohler A."/>
            <person name="Nagy L.G."/>
            <person name="Floudas D."/>
            <person name="Copeland A."/>
            <person name="Barry K.W."/>
            <person name="Cichocki N."/>
            <person name="Veneault-Fourrey C."/>
            <person name="LaButti K."/>
            <person name="Lindquist E.A."/>
            <person name="Lipzen A."/>
            <person name="Lundell T."/>
            <person name="Morin E."/>
            <person name="Murat C."/>
            <person name="Sun H."/>
            <person name="Tunlid A."/>
            <person name="Henrissat B."/>
            <person name="Grigoriev I.V."/>
            <person name="Hibbett D.S."/>
            <person name="Martin F."/>
            <person name="Nordberg H.P."/>
            <person name="Cantor M.N."/>
            <person name="Hua S.X."/>
        </authorList>
    </citation>
    <scope>NUCLEOTIDE SEQUENCE [LARGE SCALE GENOMIC DNA]</scope>
    <source>
        <strain evidence="2 3">UH-Slu-Lm8-n1</strain>
    </source>
</reference>
<evidence type="ECO:0000256" key="1">
    <source>
        <dbReference type="SAM" id="MobiDB-lite"/>
    </source>
</evidence>
<dbReference type="Proteomes" id="UP000054485">
    <property type="component" value="Unassembled WGS sequence"/>
</dbReference>
<dbReference type="OrthoDB" id="2666559at2759"/>
<feature type="non-terminal residue" evidence="2">
    <location>
        <position position="99"/>
    </location>
</feature>
<sequence>PRSPSPPAYRFSGLPNRQRHLPKRFRDDLPPIPVVAPPSTSDSLSTDIPDPPPPVPCQPTLLNTAQDHYGLFRQYTNSFPSHNPDNFTSTAHLCDSPTF</sequence>
<feature type="region of interest" description="Disordered" evidence="1">
    <location>
        <begin position="1"/>
        <end position="58"/>
    </location>
</feature>